<keyword evidence="1 2" id="KW-0732">Signal</keyword>
<keyword evidence="6" id="KW-1185">Reference proteome</keyword>
<dbReference type="NCBIfam" id="TIGR02795">
    <property type="entry name" value="tol_pal_ybgF"/>
    <property type="match status" value="1"/>
</dbReference>
<dbReference type="Pfam" id="PF13525">
    <property type="entry name" value="YfiO"/>
    <property type="match status" value="1"/>
</dbReference>
<comment type="similarity">
    <text evidence="2">Belongs to the CpoB family.</text>
</comment>
<organism evidence="5 6">
    <name type="scientific">Lampropedia puyangensis</name>
    <dbReference type="NCBI Taxonomy" id="1330072"/>
    <lineage>
        <taxon>Bacteria</taxon>
        <taxon>Pseudomonadati</taxon>
        <taxon>Pseudomonadota</taxon>
        <taxon>Betaproteobacteria</taxon>
        <taxon>Burkholderiales</taxon>
        <taxon>Comamonadaceae</taxon>
        <taxon>Lampropedia</taxon>
    </lineage>
</organism>
<dbReference type="InterPro" id="IPR011990">
    <property type="entry name" value="TPR-like_helical_dom_sf"/>
</dbReference>
<keyword evidence="2" id="KW-0131">Cell cycle</keyword>
<feature type="chain" id="PRO_5021049825" description="Cell division coordinator CpoB" evidence="2">
    <location>
        <begin position="34"/>
        <end position="249"/>
    </location>
</feature>
<dbReference type="RefSeq" id="WP_136572403.1">
    <property type="nucleotide sequence ID" value="NZ_STFG01000002.1"/>
</dbReference>
<feature type="domain" description="Outer membrane lipoprotein BamD-like" evidence="4">
    <location>
        <begin position="128"/>
        <end position="249"/>
    </location>
</feature>
<dbReference type="Proteomes" id="UP000308917">
    <property type="component" value="Unassembled WGS sequence"/>
</dbReference>
<sequence length="249" mass="27762" precursor="true">MKRLVLPPVSATIQRFAALAMVSTMMLPSAAHALFEDGDARRAILELRSRVDQLQLVDQNTASEIQQMRSSLLELQGQISALRNEVATLRGQNEELTQNLQRTETRLKSFEPQPVQVDGSNFQAQPAEQQAFDAALEQLRNGQYEAARNAFKTFIDQHPNSGYIPSAQFWLGNSLYATREYQQAINTFNALLKQAPQHERAPDAALGVANSQIELKNVTGARQTLQNLISVYPDSSAATDARERLARLR</sequence>
<dbReference type="GO" id="GO:0030288">
    <property type="term" value="C:outer membrane-bounded periplasmic space"/>
    <property type="evidence" value="ECO:0007669"/>
    <property type="project" value="UniProtKB-UniRule"/>
</dbReference>
<dbReference type="PROSITE" id="PS50005">
    <property type="entry name" value="TPR"/>
    <property type="match status" value="1"/>
</dbReference>
<dbReference type="AlphaFoldDB" id="A0A4S8FB39"/>
<comment type="function">
    <text evidence="2">Mediates coordination of peptidoglycan synthesis and outer membrane constriction during cell division.</text>
</comment>
<evidence type="ECO:0000313" key="6">
    <source>
        <dbReference type="Proteomes" id="UP000308917"/>
    </source>
</evidence>
<dbReference type="SUPFAM" id="SSF48452">
    <property type="entry name" value="TPR-like"/>
    <property type="match status" value="1"/>
</dbReference>
<feature type="repeat" description="TPR" evidence="3">
    <location>
        <begin position="165"/>
        <end position="198"/>
    </location>
</feature>
<keyword evidence="2" id="KW-0574">Periplasm</keyword>
<comment type="subcellular location">
    <subcellularLocation>
        <location evidence="2">Periplasm</location>
    </subcellularLocation>
</comment>
<reference evidence="5 6" key="1">
    <citation type="journal article" date="2015" name="Antonie Van Leeuwenhoek">
        <title>Lampropedia puyangensis sp. nov., isolated from symptomatic bark of Populus ? euramericana canker and emended description of Lampropedia hyalina (Ehrenberg 1832) Lee et al. 2004.</title>
        <authorList>
            <person name="Li Y."/>
            <person name="Wang T."/>
            <person name="Piao C.G."/>
            <person name="Wang L.F."/>
            <person name="Tian G.Z."/>
            <person name="Zhu T.H."/>
            <person name="Guo M.W."/>
        </authorList>
    </citation>
    <scope>NUCLEOTIDE SEQUENCE [LARGE SCALE GENOMIC DNA]</scope>
    <source>
        <strain evidence="5 6">2-bin</strain>
    </source>
</reference>
<gene>
    <name evidence="5" type="primary">ybgF</name>
    <name evidence="2" type="synonym">cpoB</name>
    <name evidence="5" type="ORF">E9531_03720</name>
</gene>
<dbReference type="InterPro" id="IPR014162">
    <property type="entry name" value="CpoB_C"/>
</dbReference>
<dbReference type="InterPro" id="IPR019734">
    <property type="entry name" value="TPR_rpt"/>
</dbReference>
<proteinExistence type="inferred from homology"/>
<keyword evidence="2" id="KW-0132">Cell division</keyword>
<dbReference type="HAMAP" id="MF_02066">
    <property type="entry name" value="CpoB"/>
    <property type="match status" value="1"/>
</dbReference>
<dbReference type="InterPro" id="IPR034706">
    <property type="entry name" value="CpoB"/>
</dbReference>
<accession>A0A4S8FB39</accession>
<dbReference type="EMBL" id="STFG01000002">
    <property type="protein sequence ID" value="THU04507.1"/>
    <property type="molecule type" value="Genomic_DNA"/>
</dbReference>
<keyword evidence="2" id="KW-0175">Coiled coil</keyword>
<dbReference type="InterPro" id="IPR039565">
    <property type="entry name" value="BamD-like"/>
</dbReference>
<protein>
    <recommendedName>
        <fullName evidence="2">Cell division coordinator CpoB</fullName>
    </recommendedName>
</protein>
<dbReference type="GO" id="GO:0043093">
    <property type="term" value="P:FtsZ-dependent cytokinesis"/>
    <property type="evidence" value="ECO:0007669"/>
    <property type="project" value="UniProtKB-UniRule"/>
</dbReference>
<evidence type="ECO:0000256" key="3">
    <source>
        <dbReference type="PROSITE-ProRule" id="PRU00339"/>
    </source>
</evidence>
<name>A0A4S8FB39_9BURK</name>
<evidence type="ECO:0000256" key="1">
    <source>
        <dbReference type="ARBA" id="ARBA00022729"/>
    </source>
</evidence>
<comment type="caution">
    <text evidence="5">The sequence shown here is derived from an EMBL/GenBank/DDBJ whole genome shotgun (WGS) entry which is preliminary data.</text>
</comment>
<evidence type="ECO:0000259" key="4">
    <source>
        <dbReference type="Pfam" id="PF13525"/>
    </source>
</evidence>
<keyword evidence="3" id="KW-0802">TPR repeat</keyword>
<feature type="coiled-coil region" evidence="2">
    <location>
        <begin position="65"/>
        <end position="106"/>
    </location>
</feature>
<evidence type="ECO:0000256" key="2">
    <source>
        <dbReference type="HAMAP-Rule" id="MF_02066"/>
    </source>
</evidence>
<dbReference type="Gene3D" id="1.25.40.10">
    <property type="entry name" value="Tetratricopeptide repeat domain"/>
    <property type="match status" value="1"/>
</dbReference>
<feature type="signal peptide" evidence="2">
    <location>
        <begin position="1"/>
        <end position="33"/>
    </location>
</feature>
<evidence type="ECO:0000313" key="5">
    <source>
        <dbReference type="EMBL" id="THU04507.1"/>
    </source>
</evidence>
<dbReference type="OrthoDB" id="8525418at2"/>